<evidence type="ECO:0000313" key="3">
    <source>
        <dbReference type="Proteomes" id="UP000657372"/>
    </source>
</evidence>
<organism evidence="2 3">
    <name type="scientific">Herminiimonas contaminans</name>
    <dbReference type="NCBI Taxonomy" id="1111140"/>
    <lineage>
        <taxon>Bacteria</taxon>
        <taxon>Pseudomonadati</taxon>
        <taxon>Pseudomonadota</taxon>
        <taxon>Betaproteobacteria</taxon>
        <taxon>Burkholderiales</taxon>
        <taxon>Oxalobacteraceae</taxon>
        <taxon>Herminiimonas</taxon>
    </lineage>
</organism>
<dbReference type="EMBL" id="JADOEL010000034">
    <property type="protein sequence ID" value="MBF8179783.1"/>
    <property type="molecule type" value="Genomic_DNA"/>
</dbReference>
<reference evidence="2 3" key="1">
    <citation type="submission" date="2020-11" db="EMBL/GenBank/DDBJ databases">
        <title>WGS of Herminiimonas contaminans strain Marseille-Q4544 isolated from planarians Schmidtea mediterranea.</title>
        <authorList>
            <person name="Kangale L."/>
        </authorList>
    </citation>
    <scope>NUCLEOTIDE SEQUENCE [LARGE SCALE GENOMIC DNA]</scope>
    <source>
        <strain evidence="2 3">Marseille-Q4544</strain>
    </source>
</reference>
<sequence length="179" mass="20421">MSKKLGAIHKQLKKLFGLSEGLGALREYQKVEVELTPEESARNCSKLRKVHRGTKRLSLVQDDPASLYMKNRVLGCDLTKLSKYVRFHPSLEYWEVGEDDKYHMTGRHPAMVLQVVDGKGDPVTLHRTYLTKDGRKALVEEPKMQMSGKRKLKGAGVRLFEHPTRRVGRDSCKICQKST</sequence>
<dbReference type="InterPro" id="IPR055570">
    <property type="entry name" value="DUF7146"/>
</dbReference>
<evidence type="ECO:0000313" key="2">
    <source>
        <dbReference type="EMBL" id="MBF8179783.1"/>
    </source>
</evidence>
<gene>
    <name evidence="2" type="ORF">IXC47_19050</name>
</gene>
<dbReference type="Pfam" id="PF23639">
    <property type="entry name" value="DUF7146"/>
    <property type="match status" value="1"/>
</dbReference>
<protein>
    <recommendedName>
        <fullName evidence="1">DUF7146 domain-containing protein</fullName>
    </recommendedName>
</protein>
<proteinExistence type="predicted"/>
<comment type="caution">
    <text evidence="2">The sequence shown here is derived from an EMBL/GenBank/DDBJ whole genome shotgun (WGS) entry which is preliminary data.</text>
</comment>
<accession>A0ABS0EY68</accession>
<name>A0ABS0EY68_9BURK</name>
<feature type="domain" description="DUF7146" evidence="1">
    <location>
        <begin position="60"/>
        <end position="149"/>
    </location>
</feature>
<dbReference type="RefSeq" id="WP_195876737.1">
    <property type="nucleotide sequence ID" value="NZ_JADOEL010000034.1"/>
</dbReference>
<keyword evidence="3" id="KW-1185">Reference proteome</keyword>
<dbReference type="Proteomes" id="UP000657372">
    <property type="component" value="Unassembled WGS sequence"/>
</dbReference>
<evidence type="ECO:0000259" key="1">
    <source>
        <dbReference type="Pfam" id="PF23639"/>
    </source>
</evidence>